<reference evidence="2" key="1">
    <citation type="journal article" date="2018" name="BMC Genomics">
        <title>Genomic insights into host adaptation between the wheat stripe rust pathogen (Puccinia striiformis f. sp. tritici) and the barley stripe rust pathogen (Puccinia striiformis f. sp. hordei).</title>
        <authorList>
            <person name="Xia C."/>
            <person name="Wang M."/>
            <person name="Yin C."/>
            <person name="Cornejo O.E."/>
            <person name="Hulbert S.H."/>
            <person name="Chen X."/>
        </authorList>
    </citation>
    <scope>NUCLEOTIDE SEQUENCE [LARGE SCALE GENOMIC DNA]</scope>
    <source>
        <strain evidence="2">93-210</strain>
    </source>
</reference>
<dbReference type="Proteomes" id="UP001060170">
    <property type="component" value="Chromosome 4"/>
</dbReference>
<reference evidence="2" key="2">
    <citation type="journal article" date="2018" name="Mol. Plant Microbe Interact.">
        <title>Genome sequence resources for the wheat stripe rust pathogen (Puccinia striiformis f. sp. tritici) and the barley stripe rust pathogen (Puccinia striiformis f. sp. hordei).</title>
        <authorList>
            <person name="Xia C."/>
            <person name="Wang M."/>
            <person name="Yin C."/>
            <person name="Cornejo O.E."/>
            <person name="Hulbert S.H."/>
            <person name="Chen X."/>
        </authorList>
    </citation>
    <scope>NUCLEOTIDE SEQUENCE [LARGE SCALE GENOMIC DNA]</scope>
    <source>
        <strain evidence="2">93-210</strain>
    </source>
</reference>
<keyword evidence="2" id="KW-1185">Reference proteome</keyword>
<proteinExistence type="predicted"/>
<reference evidence="1 2" key="3">
    <citation type="journal article" date="2022" name="Microbiol. Spectr.">
        <title>Folding features and dynamics of 3D genome architecture in plant fungal pathogens.</title>
        <authorList>
            <person name="Xia C."/>
        </authorList>
    </citation>
    <scope>NUCLEOTIDE SEQUENCE [LARGE SCALE GENOMIC DNA]</scope>
    <source>
        <strain evidence="1 2">93-210</strain>
    </source>
</reference>
<evidence type="ECO:0000313" key="2">
    <source>
        <dbReference type="Proteomes" id="UP001060170"/>
    </source>
</evidence>
<dbReference type="EMBL" id="CM045868">
    <property type="protein sequence ID" value="KAI7956910.1"/>
    <property type="molecule type" value="Genomic_DNA"/>
</dbReference>
<evidence type="ECO:0000313" key="1">
    <source>
        <dbReference type="EMBL" id="KAI7956910.1"/>
    </source>
</evidence>
<organism evidence="1 2">
    <name type="scientific">Puccinia striiformis f. sp. tritici</name>
    <dbReference type="NCBI Taxonomy" id="168172"/>
    <lineage>
        <taxon>Eukaryota</taxon>
        <taxon>Fungi</taxon>
        <taxon>Dikarya</taxon>
        <taxon>Basidiomycota</taxon>
        <taxon>Pucciniomycotina</taxon>
        <taxon>Pucciniomycetes</taxon>
        <taxon>Pucciniales</taxon>
        <taxon>Pucciniaceae</taxon>
        <taxon>Puccinia</taxon>
    </lineage>
</organism>
<comment type="caution">
    <text evidence="1">The sequence shown here is derived from an EMBL/GenBank/DDBJ whole genome shotgun (WGS) entry which is preliminary data.</text>
</comment>
<accession>A0ACC0EN74</accession>
<name>A0ACC0EN74_9BASI</name>
<protein>
    <submittedName>
        <fullName evidence="1">Uncharacterized protein</fullName>
    </submittedName>
</protein>
<gene>
    <name evidence="1" type="ORF">MJO28_004005</name>
</gene>
<sequence>MHMHSTGRRRRDSTKHICYAHASSLQAMFVSTYRAKPLIDRSIDRTRERFINSSSKPRNLHVNMCMQRSRGSWKPRIWSNSSNGHPNGLPPCPFSPSRSATPSMWQWAS</sequence>